<evidence type="ECO:0000313" key="2">
    <source>
        <dbReference type="EMBL" id="KAK5605723.1"/>
    </source>
</evidence>
<feature type="compositionally biased region" description="Polar residues" evidence="1">
    <location>
        <begin position="23"/>
        <end position="38"/>
    </location>
</feature>
<feature type="compositionally biased region" description="Polar residues" evidence="1">
    <location>
        <begin position="57"/>
        <end position="74"/>
    </location>
</feature>
<sequence length="153" mass="16041">MGKPQVCSASSGPEEDCSGTGHGWQSSSQQQARGTMSSEQTLFCLTSAPTHLAHQAPANTASCTLPPGSQSRPQVTCGPSPRPTHTSQEQQQAREEGTVIHSTTLPQCWQPQQLHPTTDTSMPDPAPPQDTQNAQSALGQHCPGVSIPIPLGP</sequence>
<gene>
    <name evidence="2" type="ORF">CRENBAI_006946</name>
</gene>
<reference evidence="2 3" key="1">
    <citation type="submission" date="2021-06" db="EMBL/GenBank/DDBJ databases">
        <authorList>
            <person name="Palmer J.M."/>
        </authorList>
    </citation>
    <scope>NUCLEOTIDE SEQUENCE [LARGE SCALE GENOMIC DNA]</scope>
    <source>
        <strain evidence="2 3">MEX-2019</strain>
        <tissue evidence="2">Muscle</tissue>
    </source>
</reference>
<evidence type="ECO:0000256" key="1">
    <source>
        <dbReference type="SAM" id="MobiDB-lite"/>
    </source>
</evidence>
<comment type="caution">
    <text evidence="2">The sequence shown here is derived from an EMBL/GenBank/DDBJ whole genome shotgun (WGS) entry which is preliminary data.</text>
</comment>
<name>A0AAV9R7E6_9TELE</name>
<protein>
    <submittedName>
        <fullName evidence="2">Uncharacterized protein</fullName>
    </submittedName>
</protein>
<evidence type="ECO:0000313" key="3">
    <source>
        <dbReference type="Proteomes" id="UP001311232"/>
    </source>
</evidence>
<feature type="compositionally biased region" description="Polar residues" evidence="1">
    <location>
        <begin position="100"/>
        <end position="121"/>
    </location>
</feature>
<accession>A0AAV9R7E6</accession>
<organism evidence="2 3">
    <name type="scientific">Crenichthys baileyi</name>
    <name type="common">White River springfish</name>
    <dbReference type="NCBI Taxonomy" id="28760"/>
    <lineage>
        <taxon>Eukaryota</taxon>
        <taxon>Metazoa</taxon>
        <taxon>Chordata</taxon>
        <taxon>Craniata</taxon>
        <taxon>Vertebrata</taxon>
        <taxon>Euteleostomi</taxon>
        <taxon>Actinopterygii</taxon>
        <taxon>Neopterygii</taxon>
        <taxon>Teleostei</taxon>
        <taxon>Neoteleostei</taxon>
        <taxon>Acanthomorphata</taxon>
        <taxon>Ovalentaria</taxon>
        <taxon>Atherinomorphae</taxon>
        <taxon>Cyprinodontiformes</taxon>
        <taxon>Goodeidae</taxon>
        <taxon>Crenichthys</taxon>
    </lineage>
</organism>
<dbReference type="AlphaFoldDB" id="A0AAV9R7E6"/>
<feature type="compositionally biased region" description="Polar residues" evidence="1">
    <location>
        <begin position="129"/>
        <end position="138"/>
    </location>
</feature>
<feature type="region of interest" description="Disordered" evidence="1">
    <location>
        <begin position="1"/>
        <end position="38"/>
    </location>
</feature>
<keyword evidence="3" id="KW-1185">Reference proteome</keyword>
<proteinExistence type="predicted"/>
<dbReference type="EMBL" id="JAHHUM010002171">
    <property type="protein sequence ID" value="KAK5605723.1"/>
    <property type="molecule type" value="Genomic_DNA"/>
</dbReference>
<dbReference type="Proteomes" id="UP001311232">
    <property type="component" value="Unassembled WGS sequence"/>
</dbReference>
<feature type="region of interest" description="Disordered" evidence="1">
    <location>
        <begin position="56"/>
        <end position="153"/>
    </location>
</feature>